<sequence>MPQVKDLSSSSETEVLSRERLQTRALRNQQDGGGHLTYMAVSELQNGKSLKLWRSCGNTIAASPVDVTFTRPTTPSSNLLVRSLSTRCISRAA</sequence>
<dbReference type="AlphaFoldDB" id="A0A8S4QTE0"/>
<reference evidence="1" key="1">
    <citation type="submission" date="2022-03" db="EMBL/GenBank/DDBJ databases">
        <authorList>
            <person name="Lindestad O."/>
        </authorList>
    </citation>
    <scope>NUCLEOTIDE SEQUENCE</scope>
</reference>
<comment type="caution">
    <text evidence="1">The sequence shown here is derived from an EMBL/GenBank/DDBJ whole genome shotgun (WGS) entry which is preliminary data.</text>
</comment>
<keyword evidence="2" id="KW-1185">Reference proteome</keyword>
<protein>
    <submittedName>
        <fullName evidence="1">Jg21315 protein</fullName>
    </submittedName>
</protein>
<dbReference type="EMBL" id="CAKXAJ010018551">
    <property type="protein sequence ID" value="CAH2217786.1"/>
    <property type="molecule type" value="Genomic_DNA"/>
</dbReference>
<proteinExistence type="predicted"/>
<evidence type="ECO:0000313" key="1">
    <source>
        <dbReference type="EMBL" id="CAH2217786.1"/>
    </source>
</evidence>
<name>A0A8S4QTE0_9NEOP</name>
<accession>A0A8S4QTE0</accession>
<evidence type="ECO:0000313" key="2">
    <source>
        <dbReference type="Proteomes" id="UP000838756"/>
    </source>
</evidence>
<dbReference type="Proteomes" id="UP000838756">
    <property type="component" value="Unassembled WGS sequence"/>
</dbReference>
<organism evidence="1 2">
    <name type="scientific">Pararge aegeria aegeria</name>
    <dbReference type="NCBI Taxonomy" id="348720"/>
    <lineage>
        <taxon>Eukaryota</taxon>
        <taxon>Metazoa</taxon>
        <taxon>Ecdysozoa</taxon>
        <taxon>Arthropoda</taxon>
        <taxon>Hexapoda</taxon>
        <taxon>Insecta</taxon>
        <taxon>Pterygota</taxon>
        <taxon>Neoptera</taxon>
        <taxon>Endopterygota</taxon>
        <taxon>Lepidoptera</taxon>
        <taxon>Glossata</taxon>
        <taxon>Ditrysia</taxon>
        <taxon>Papilionoidea</taxon>
        <taxon>Nymphalidae</taxon>
        <taxon>Satyrinae</taxon>
        <taxon>Satyrini</taxon>
        <taxon>Parargina</taxon>
        <taxon>Pararge</taxon>
    </lineage>
</organism>
<gene>
    <name evidence="1" type="primary">jg21315</name>
    <name evidence="1" type="ORF">PAEG_LOCUS5668</name>
</gene>